<dbReference type="EMBL" id="FN655958">
    <property type="protein sequence ID" value="CBY40505.1"/>
    <property type="molecule type" value="Genomic_DNA"/>
</dbReference>
<proteinExistence type="predicted"/>
<feature type="non-terminal residue" evidence="1">
    <location>
        <position position="1"/>
    </location>
</feature>
<accession>E4YYH7</accession>
<dbReference type="Proteomes" id="UP000011014">
    <property type="component" value="Unassembled WGS sequence"/>
</dbReference>
<evidence type="ECO:0000313" key="1">
    <source>
        <dbReference type="EMBL" id="CBY40505.1"/>
    </source>
</evidence>
<reference evidence="1" key="1">
    <citation type="journal article" date="2010" name="Science">
        <title>Plasticity of animal genome architecture unmasked by rapid evolution of a pelagic tunicate.</title>
        <authorList>
            <person name="Denoeud F."/>
            <person name="Henriet S."/>
            <person name="Mungpakdee S."/>
            <person name="Aury J.M."/>
            <person name="Da Silva C."/>
            <person name="Brinkmann H."/>
            <person name="Mikhaleva J."/>
            <person name="Olsen L.C."/>
            <person name="Jubin C."/>
            <person name="Canestro C."/>
            <person name="Bouquet J.M."/>
            <person name="Danks G."/>
            <person name="Poulain J."/>
            <person name="Campsteijn C."/>
            <person name="Adamski M."/>
            <person name="Cross I."/>
            <person name="Yadetie F."/>
            <person name="Muffato M."/>
            <person name="Louis A."/>
            <person name="Butcher S."/>
            <person name="Tsagkogeorga G."/>
            <person name="Konrad A."/>
            <person name="Singh S."/>
            <person name="Jensen M.F."/>
            <person name="Cong E.H."/>
            <person name="Eikeseth-Otteraa H."/>
            <person name="Noel B."/>
            <person name="Anthouard V."/>
            <person name="Porcel B.M."/>
            <person name="Kachouri-Lafond R."/>
            <person name="Nishino A."/>
            <person name="Ugolini M."/>
            <person name="Chourrout P."/>
            <person name="Nishida H."/>
            <person name="Aasland R."/>
            <person name="Huzurbazar S."/>
            <person name="Westhof E."/>
            <person name="Delsuc F."/>
            <person name="Lehrach H."/>
            <person name="Reinhardt R."/>
            <person name="Weissenbach J."/>
            <person name="Roy S.W."/>
            <person name="Artiguenave F."/>
            <person name="Postlethwait J.H."/>
            <person name="Manak J.R."/>
            <person name="Thompson E.M."/>
            <person name="Jaillon O."/>
            <person name="Du Pasquier L."/>
            <person name="Boudinot P."/>
            <person name="Liberles D.A."/>
            <person name="Volff J.N."/>
            <person name="Philippe H."/>
            <person name="Lenhard B."/>
            <person name="Roest Crollius H."/>
            <person name="Wincker P."/>
            <person name="Chourrout D."/>
        </authorList>
    </citation>
    <scope>NUCLEOTIDE SEQUENCE [LARGE SCALE GENOMIC DNA]</scope>
</reference>
<protein>
    <submittedName>
        <fullName evidence="1">Uncharacterized protein</fullName>
    </submittedName>
</protein>
<sequence>TLSRLPCSDVAIPSESVEEVLKVVFPGYQRESLVVPQRVRAHHNPKDVRSHFGLLREHFFYCHYSVLVFRGLKKLLNFVLQARRKKK</sequence>
<dbReference type="AlphaFoldDB" id="E4YYH7"/>
<name>E4YYH7_OIKDI</name>
<gene>
    <name evidence="1" type="ORF">GSOID_T00022517001</name>
</gene>
<organism evidence="1">
    <name type="scientific">Oikopleura dioica</name>
    <name type="common">Tunicate</name>
    <dbReference type="NCBI Taxonomy" id="34765"/>
    <lineage>
        <taxon>Eukaryota</taxon>
        <taxon>Metazoa</taxon>
        <taxon>Chordata</taxon>
        <taxon>Tunicata</taxon>
        <taxon>Appendicularia</taxon>
        <taxon>Copelata</taxon>
        <taxon>Oikopleuridae</taxon>
        <taxon>Oikopleura</taxon>
    </lineage>
</organism>